<evidence type="ECO:0000256" key="3">
    <source>
        <dbReference type="ARBA" id="ARBA00004906"/>
    </source>
</evidence>
<dbReference type="InterPro" id="IPR002867">
    <property type="entry name" value="IBR_dom"/>
</dbReference>
<dbReference type="FunFam" id="1.20.120.1750:FF:000019">
    <property type="entry name" value="RBR-type E3 ubiquitin transferase"/>
    <property type="match status" value="1"/>
</dbReference>
<dbReference type="GO" id="GO:0008270">
    <property type="term" value="F:zinc ion binding"/>
    <property type="evidence" value="ECO:0007669"/>
    <property type="project" value="UniProtKB-KW"/>
</dbReference>
<dbReference type="Pfam" id="PF01485">
    <property type="entry name" value="IBR"/>
    <property type="match status" value="1"/>
</dbReference>
<evidence type="ECO:0000256" key="10">
    <source>
        <dbReference type="ARBA" id="ARBA00022833"/>
    </source>
</evidence>
<dbReference type="InterPro" id="IPR031127">
    <property type="entry name" value="E3_UB_ligase_RBR"/>
</dbReference>
<proteinExistence type="predicted"/>
<name>A0A397XS71_BRACM</name>
<evidence type="ECO:0000256" key="8">
    <source>
        <dbReference type="ARBA" id="ARBA00022771"/>
    </source>
</evidence>
<feature type="domain" description="RING-type" evidence="12">
    <location>
        <begin position="1"/>
        <end position="226"/>
    </location>
</feature>
<evidence type="ECO:0000256" key="7">
    <source>
        <dbReference type="ARBA" id="ARBA00022737"/>
    </source>
</evidence>
<gene>
    <name evidence="13" type="ORF">BRARA_J01382</name>
</gene>
<dbReference type="EMBL" id="CM010637">
    <property type="protein sequence ID" value="RID41420.1"/>
    <property type="molecule type" value="Genomic_DNA"/>
</dbReference>
<sequence length="408" mass="46082">MELLGGRDSDSEYAFRLQMEEALAASLASRSRAPPSPPVVARSGFAVVVEDEEIARQRNTGGGEGNSRGKGKTHHETVSGIRRDDRNPNSNASAYVGDAVRRGSFRGDLMYRLYFKGLSAYPATGVRRCVECRGLFCVDCKVPWHGKLSCAEYKKLHPNPPADDVKLKSLANNKMWRQCGKCQHMIELSQGCNHITCRCGHEFCYNCGGGWNQKTGTCVKQCPTWDEAYIMRQDPGRAYVAPNNYFDDHDEEDDDEDYEDFEHGYGDFPFNLGQHMNIVNPEEPFDPFFDLPDGVILHPSMLSPRSRQQFYDSDDDSDEETLRPPHLRQSNAPSGNETARVNGHLRQSNAPSGNETTRVNAPPEEEEEEVNDCPYFGTYGKYAIVYDSDGYEIEDYTNPFHPDYYPQF</sequence>
<dbReference type="Gene3D" id="1.20.120.1750">
    <property type="match status" value="1"/>
</dbReference>
<keyword evidence="5" id="KW-0808">Transferase</keyword>
<dbReference type="GO" id="GO:0061630">
    <property type="term" value="F:ubiquitin protein ligase activity"/>
    <property type="evidence" value="ECO:0007669"/>
    <property type="project" value="UniProtKB-EC"/>
</dbReference>
<dbReference type="InterPro" id="IPR044066">
    <property type="entry name" value="TRIAD_supradom"/>
</dbReference>
<accession>A0A397XS71</accession>
<dbReference type="SMART" id="SM00647">
    <property type="entry name" value="IBR"/>
    <property type="match status" value="2"/>
</dbReference>
<evidence type="ECO:0000256" key="2">
    <source>
        <dbReference type="ARBA" id="ARBA00001947"/>
    </source>
</evidence>
<dbReference type="PANTHER" id="PTHR11685">
    <property type="entry name" value="RBR FAMILY RING FINGER AND IBR DOMAIN-CONTAINING"/>
    <property type="match status" value="1"/>
</dbReference>
<feature type="region of interest" description="Disordered" evidence="11">
    <location>
        <begin position="302"/>
        <end position="373"/>
    </location>
</feature>
<dbReference type="EC" id="2.3.2.31" evidence="4"/>
<dbReference type="AlphaFoldDB" id="A0A397XS71"/>
<comment type="catalytic activity">
    <reaction evidence="1">
        <text>[E2 ubiquitin-conjugating enzyme]-S-ubiquitinyl-L-cysteine + [acceptor protein]-L-lysine = [E2 ubiquitin-conjugating enzyme]-L-cysteine + [acceptor protein]-N(6)-ubiquitinyl-L-lysine.</text>
        <dbReference type="EC" id="2.3.2.31"/>
    </reaction>
</comment>
<evidence type="ECO:0000256" key="5">
    <source>
        <dbReference type="ARBA" id="ARBA00022679"/>
    </source>
</evidence>
<keyword evidence="7" id="KW-0677">Repeat</keyword>
<evidence type="ECO:0000256" key="4">
    <source>
        <dbReference type="ARBA" id="ARBA00012251"/>
    </source>
</evidence>
<organism evidence="13 14">
    <name type="scientific">Brassica campestris</name>
    <name type="common">Field mustard</name>
    <dbReference type="NCBI Taxonomy" id="3711"/>
    <lineage>
        <taxon>Eukaryota</taxon>
        <taxon>Viridiplantae</taxon>
        <taxon>Streptophyta</taxon>
        <taxon>Embryophyta</taxon>
        <taxon>Tracheophyta</taxon>
        <taxon>Spermatophyta</taxon>
        <taxon>Magnoliopsida</taxon>
        <taxon>eudicotyledons</taxon>
        <taxon>Gunneridae</taxon>
        <taxon>Pentapetalae</taxon>
        <taxon>rosids</taxon>
        <taxon>malvids</taxon>
        <taxon>Brassicales</taxon>
        <taxon>Brassicaceae</taxon>
        <taxon>Brassiceae</taxon>
        <taxon>Brassica</taxon>
    </lineage>
</organism>
<dbReference type="Proteomes" id="UP000264353">
    <property type="component" value="Chromosome A10"/>
</dbReference>
<keyword evidence="8" id="KW-0863">Zinc-finger</keyword>
<keyword evidence="9" id="KW-0833">Ubl conjugation pathway</keyword>
<evidence type="ECO:0000256" key="6">
    <source>
        <dbReference type="ARBA" id="ARBA00022723"/>
    </source>
</evidence>
<evidence type="ECO:0000313" key="14">
    <source>
        <dbReference type="Proteomes" id="UP000264353"/>
    </source>
</evidence>
<evidence type="ECO:0000256" key="11">
    <source>
        <dbReference type="SAM" id="MobiDB-lite"/>
    </source>
</evidence>
<keyword evidence="10" id="KW-0862">Zinc</keyword>
<dbReference type="GO" id="GO:0016567">
    <property type="term" value="P:protein ubiquitination"/>
    <property type="evidence" value="ECO:0007669"/>
    <property type="project" value="UniProtKB-UniPathway"/>
</dbReference>
<evidence type="ECO:0000256" key="9">
    <source>
        <dbReference type="ARBA" id="ARBA00022786"/>
    </source>
</evidence>
<dbReference type="SUPFAM" id="SSF57850">
    <property type="entry name" value="RING/U-box"/>
    <property type="match status" value="1"/>
</dbReference>
<comment type="pathway">
    <text evidence="3">Protein modification; protein ubiquitination.</text>
</comment>
<dbReference type="PROSITE" id="PS51873">
    <property type="entry name" value="TRIAD"/>
    <property type="match status" value="1"/>
</dbReference>
<protein>
    <recommendedName>
        <fullName evidence="4">RBR-type E3 ubiquitin transferase</fullName>
        <ecNumber evidence="4">2.3.2.31</ecNumber>
    </recommendedName>
</protein>
<keyword evidence="6" id="KW-0479">Metal-binding</keyword>
<dbReference type="UniPathway" id="UPA00143"/>
<comment type="cofactor">
    <cofactor evidence="2">
        <name>Zn(2+)</name>
        <dbReference type="ChEBI" id="CHEBI:29105"/>
    </cofactor>
</comment>
<dbReference type="CDD" id="cd22584">
    <property type="entry name" value="Rcat_RBR_unk"/>
    <property type="match status" value="1"/>
</dbReference>
<feature type="compositionally biased region" description="Polar residues" evidence="11">
    <location>
        <begin position="328"/>
        <end position="359"/>
    </location>
</feature>
<feature type="region of interest" description="Disordered" evidence="11">
    <location>
        <begin position="55"/>
        <end position="94"/>
    </location>
</feature>
<evidence type="ECO:0000313" key="13">
    <source>
        <dbReference type="EMBL" id="RID41420.1"/>
    </source>
</evidence>
<feature type="compositionally biased region" description="Basic and acidic residues" evidence="11">
    <location>
        <begin position="74"/>
        <end position="87"/>
    </location>
</feature>
<evidence type="ECO:0000259" key="12">
    <source>
        <dbReference type="PROSITE" id="PS51873"/>
    </source>
</evidence>
<evidence type="ECO:0000256" key="1">
    <source>
        <dbReference type="ARBA" id="ARBA00001798"/>
    </source>
</evidence>
<reference evidence="13 14" key="1">
    <citation type="submission" date="2018-06" db="EMBL/GenBank/DDBJ databases">
        <title>WGS assembly of Brassica rapa FPsc.</title>
        <authorList>
            <person name="Bowman J."/>
            <person name="Kohchi T."/>
            <person name="Yamato K."/>
            <person name="Jenkins J."/>
            <person name="Shu S."/>
            <person name="Ishizaki K."/>
            <person name="Yamaoka S."/>
            <person name="Nishihama R."/>
            <person name="Nakamura Y."/>
            <person name="Berger F."/>
            <person name="Adam C."/>
            <person name="Aki S."/>
            <person name="Althoff F."/>
            <person name="Araki T."/>
            <person name="Arteaga-Vazquez M."/>
            <person name="Balasubrmanian S."/>
            <person name="Bauer D."/>
            <person name="Boehm C."/>
            <person name="Briginshaw L."/>
            <person name="Caballero-Perez J."/>
            <person name="Catarino B."/>
            <person name="Chen F."/>
            <person name="Chiyoda S."/>
            <person name="Chovatia M."/>
            <person name="Davies K."/>
            <person name="Delmans M."/>
            <person name="Demura T."/>
            <person name="Dierschke T."/>
            <person name="Dolan L."/>
            <person name="Dorantes-Acosta A."/>
            <person name="Eklund D."/>
            <person name="Florent S."/>
            <person name="Flores-Sandoval E."/>
            <person name="Fujiyama A."/>
            <person name="Fukuzawa H."/>
            <person name="Galik B."/>
            <person name="Grimanelli D."/>
            <person name="Grimwood J."/>
            <person name="Grossniklaus U."/>
            <person name="Hamada T."/>
            <person name="Haseloff J."/>
            <person name="Hetherington A."/>
            <person name="Higo A."/>
            <person name="Hirakawa Y."/>
            <person name="Hundley H."/>
            <person name="Ikeda Y."/>
            <person name="Inoue K."/>
            <person name="Inoue S."/>
            <person name="Ishida S."/>
            <person name="Jia Q."/>
            <person name="Kakita M."/>
            <person name="Kanazawa T."/>
            <person name="Kawai Y."/>
            <person name="Kawashima T."/>
            <person name="Kennedy M."/>
            <person name="Kinose K."/>
            <person name="Kinoshita T."/>
            <person name="Kohara Y."/>
            <person name="Koide E."/>
            <person name="Komatsu K."/>
            <person name="Kopischke S."/>
            <person name="Kubo M."/>
            <person name="Kyozuka J."/>
            <person name="Lagercrantz U."/>
            <person name="Lin S."/>
            <person name="Lindquist E."/>
            <person name="Lipzen A."/>
            <person name="Lu C."/>
            <person name="Luna E."/>
            <person name="Martienssen R."/>
            <person name="Minamino N."/>
            <person name="Mizutani M."/>
            <person name="Mizutani M."/>
            <person name="Mochizuki N."/>
            <person name="Monte I."/>
            <person name="Mosher R."/>
            <person name="Nagasaki H."/>
            <person name="Nakagami H."/>
            <person name="Naramoto S."/>
            <person name="Nishitani K."/>
            <person name="Ohtani M."/>
            <person name="Okamoto T."/>
            <person name="Okumura M."/>
            <person name="Phillips J."/>
            <person name="Pollak B."/>
            <person name="Reinders A."/>
            <person name="Roevekamp M."/>
            <person name="Sano R."/>
            <person name="Sawa S."/>
            <person name="Schmid M."/>
            <person name="Shirakawa M."/>
            <person name="Solano R."/>
            <person name="Spunde A."/>
            <person name="Suetsugu N."/>
            <person name="Sugano S."/>
            <person name="Sugiyama A."/>
            <person name="Sun R."/>
            <person name="Suzuki Y."/>
            <person name="Takenaka M."/>
            <person name="Takezawa D."/>
            <person name="Tomogane H."/>
            <person name="Tsuzuki M."/>
            <person name="Ueda T."/>
            <person name="Umeda M."/>
            <person name="Ward J."/>
            <person name="Watanabe Y."/>
            <person name="Yazaki K."/>
            <person name="Yokoyama R."/>
            <person name="Yoshitake Y."/>
            <person name="Yotsui I."/>
            <person name="Zachgo S."/>
            <person name="Schmutz J."/>
        </authorList>
    </citation>
    <scope>NUCLEOTIDE SEQUENCE [LARGE SCALE GENOMIC DNA]</scope>
    <source>
        <strain evidence="14">cv. B-3</strain>
    </source>
</reference>